<evidence type="ECO:0000256" key="2">
    <source>
        <dbReference type="ARBA" id="ARBA00022989"/>
    </source>
</evidence>
<dbReference type="PANTHER" id="PTHR32089:SF112">
    <property type="entry name" value="LYSOZYME-LIKE PROTEIN-RELATED"/>
    <property type="match status" value="1"/>
</dbReference>
<dbReference type="AlphaFoldDB" id="A0A1G6H5U6"/>
<evidence type="ECO:0000313" key="8">
    <source>
        <dbReference type="EMBL" id="SDB89508.1"/>
    </source>
</evidence>
<evidence type="ECO:0000256" key="5">
    <source>
        <dbReference type="PROSITE-ProRule" id="PRU00284"/>
    </source>
</evidence>
<comment type="similarity">
    <text evidence="4">Belongs to the methyl-accepting chemotaxis (MCP) protein family.</text>
</comment>
<feature type="domain" description="Methyl-accepting transducer" evidence="6">
    <location>
        <begin position="277"/>
        <end position="506"/>
    </location>
</feature>
<dbReference type="PROSITE" id="PS50111">
    <property type="entry name" value="CHEMOTAXIS_TRANSDUC_2"/>
    <property type="match status" value="1"/>
</dbReference>
<dbReference type="GO" id="GO:0007165">
    <property type="term" value="P:signal transduction"/>
    <property type="evidence" value="ECO:0007669"/>
    <property type="project" value="UniProtKB-KW"/>
</dbReference>
<accession>A0A1G6H5U6</accession>
<name>A0A1G6H5U6_9MICO</name>
<dbReference type="EMBL" id="FMYH01000001">
    <property type="protein sequence ID" value="SDB89508.1"/>
    <property type="molecule type" value="Genomic_DNA"/>
</dbReference>
<evidence type="ECO:0000259" key="6">
    <source>
        <dbReference type="PROSITE" id="PS50111"/>
    </source>
</evidence>
<proteinExistence type="inferred from homology"/>
<keyword evidence="2" id="KW-1133">Transmembrane helix</keyword>
<dbReference type="Gene3D" id="1.10.287.950">
    <property type="entry name" value="Methyl-accepting chemotaxis protein"/>
    <property type="match status" value="1"/>
</dbReference>
<keyword evidence="3 5" id="KW-0807">Transducer</keyword>
<dbReference type="SMART" id="SM00283">
    <property type="entry name" value="MA"/>
    <property type="match status" value="1"/>
</dbReference>
<dbReference type="CDD" id="cd06225">
    <property type="entry name" value="HAMP"/>
    <property type="match status" value="1"/>
</dbReference>
<dbReference type="OrthoDB" id="1115140at2"/>
<gene>
    <name evidence="8" type="ORF">SAMN05216410_0755</name>
</gene>
<organism evidence="8 9">
    <name type="scientific">Sanguibacter gelidistatuariae</name>
    <dbReference type="NCBI Taxonomy" id="1814289"/>
    <lineage>
        <taxon>Bacteria</taxon>
        <taxon>Bacillati</taxon>
        <taxon>Actinomycetota</taxon>
        <taxon>Actinomycetes</taxon>
        <taxon>Micrococcales</taxon>
        <taxon>Sanguibacteraceae</taxon>
        <taxon>Sanguibacter</taxon>
    </lineage>
</organism>
<dbReference type="GO" id="GO:0004888">
    <property type="term" value="F:transmembrane signaling receptor activity"/>
    <property type="evidence" value="ECO:0007669"/>
    <property type="project" value="InterPro"/>
</dbReference>
<dbReference type="PROSITE" id="PS50885">
    <property type="entry name" value="HAMP"/>
    <property type="match status" value="1"/>
</dbReference>
<evidence type="ECO:0000313" key="9">
    <source>
        <dbReference type="Proteomes" id="UP000199039"/>
    </source>
</evidence>
<dbReference type="InterPro" id="IPR004089">
    <property type="entry name" value="MCPsignal_dom"/>
</dbReference>
<dbReference type="Proteomes" id="UP000199039">
    <property type="component" value="Unassembled WGS sequence"/>
</dbReference>
<keyword evidence="9" id="KW-1185">Reference proteome</keyword>
<keyword evidence="2" id="KW-0472">Membrane</keyword>
<dbReference type="PRINTS" id="PR00260">
    <property type="entry name" value="CHEMTRNSDUCR"/>
</dbReference>
<reference evidence="8 9" key="1">
    <citation type="submission" date="2016-09" db="EMBL/GenBank/DDBJ databases">
        <authorList>
            <person name="Capua I."/>
            <person name="De Benedictis P."/>
            <person name="Joannis T."/>
            <person name="Lombin L.H."/>
            <person name="Cattoli G."/>
        </authorList>
    </citation>
    <scope>NUCLEOTIDE SEQUENCE [LARGE SCALE GENOMIC DNA]</scope>
    <source>
        <strain evidence="8 9">ISLP-3</strain>
    </source>
</reference>
<dbReference type="GO" id="GO:0006935">
    <property type="term" value="P:chemotaxis"/>
    <property type="evidence" value="ECO:0007669"/>
    <property type="project" value="InterPro"/>
</dbReference>
<dbReference type="STRING" id="1814289.SAMN05216410_0755"/>
<sequence>MRARARLSRFQDLSVRIKVLAAVTVATLVAVLVGVLGLQALASSADTSTTIYTNNVLGVLHAADMEIAIDTMRIDVRDAVLAEDKAATQAKIDALDDAEASFDEAAASYATTPLDDAREQALAGLHAAIDQYLTLQRTDMAALALANDSTAWLIANAERGNPLTTKMTELIALIKDTEAAQGKVAAEASLAAYGDQRTQALAILVAGALLAVTLGWFVAQGVAGSTAKVQTVVEHMAEGDLTHTTGLTSRDEIGRMGAALDHALVQFRSVMGSVAQSSDAVAAASEELSASSSQIAAGAEETAAQAGVVSAAAMQVSGNVQTVAAGAEEMGASIREISRSANEAARVASEAVTVAGEATRSVAKLGTSSQEIGNVVKVITTIAGQTNLLALNATIEAARAGEAGKGFAVVASEVKELAQETARATESIARLVETIQSDTAGAIGAIGHISSVVTSINDYQLTIASAVEEQTTTTNEMSRNVAEAAVGADQIASTITGVSAAASSTTEALTQSSSAVSELSQMATELRASVAAFTY</sequence>
<evidence type="ECO:0000259" key="7">
    <source>
        <dbReference type="PROSITE" id="PS50885"/>
    </source>
</evidence>
<evidence type="ECO:0000256" key="1">
    <source>
        <dbReference type="ARBA" id="ARBA00022692"/>
    </source>
</evidence>
<dbReference type="SUPFAM" id="SSF58104">
    <property type="entry name" value="Methyl-accepting chemotaxis protein (MCP) signaling domain"/>
    <property type="match status" value="1"/>
</dbReference>
<evidence type="ECO:0000256" key="4">
    <source>
        <dbReference type="ARBA" id="ARBA00029447"/>
    </source>
</evidence>
<feature type="domain" description="HAMP" evidence="7">
    <location>
        <begin position="220"/>
        <end position="272"/>
    </location>
</feature>
<dbReference type="GO" id="GO:0016020">
    <property type="term" value="C:membrane"/>
    <property type="evidence" value="ECO:0007669"/>
    <property type="project" value="InterPro"/>
</dbReference>
<dbReference type="Pfam" id="PF00015">
    <property type="entry name" value="MCPsignal"/>
    <property type="match status" value="1"/>
</dbReference>
<evidence type="ECO:0000256" key="3">
    <source>
        <dbReference type="ARBA" id="ARBA00023224"/>
    </source>
</evidence>
<dbReference type="RefSeq" id="WP_093180878.1">
    <property type="nucleotide sequence ID" value="NZ_FMYH01000001.1"/>
</dbReference>
<keyword evidence="1" id="KW-0812">Transmembrane</keyword>
<protein>
    <submittedName>
        <fullName evidence="8">Methyl-accepting chemotaxis protein</fullName>
    </submittedName>
</protein>
<dbReference type="InterPro" id="IPR024478">
    <property type="entry name" value="HlyB_4HB_MCP"/>
</dbReference>
<dbReference type="InterPro" id="IPR003660">
    <property type="entry name" value="HAMP_dom"/>
</dbReference>
<dbReference type="PANTHER" id="PTHR32089">
    <property type="entry name" value="METHYL-ACCEPTING CHEMOTAXIS PROTEIN MCPB"/>
    <property type="match status" value="1"/>
</dbReference>
<dbReference type="Pfam" id="PF12729">
    <property type="entry name" value="4HB_MCP_1"/>
    <property type="match status" value="1"/>
</dbReference>
<dbReference type="InterPro" id="IPR004090">
    <property type="entry name" value="Chemotax_Me-accpt_rcpt"/>
</dbReference>